<keyword evidence="2" id="KW-0732">Signal</keyword>
<dbReference type="PANTHER" id="PTHR34216:SF3">
    <property type="entry name" value="POLY-BETA-1,6-N-ACETYL-D-GLUCOSAMINE N-DEACETYLASE"/>
    <property type="match status" value="1"/>
</dbReference>
<dbReference type="KEGG" id="wma:WM2015_982"/>
<dbReference type="InterPro" id="IPR011330">
    <property type="entry name" value="Glyco_hydro/deAcase_b/a-brl"/>
</dbReference>
<dbReference type="InterPro" id="IPR002509">
    <property type="entry name" value="NODB_dom"/>
</dbReference>
<dbReference type="GO" id="GO:0005576">
    <property type="term" value="C:extracellular region"/>
    <property type="evidence" value="ECO:0007669"/>
    <property type="project" value="UniProtKB-SubCell"/>
</dbReference>
<dbReference type="OrthoDB" id="5801420at2"/>
<dbReference type="RefSeq" id="WP_049725001.1">
    <property type="nucleotide sequence ID" value="NZ_CP012154.1"/>
</dbReference>
<keyword evidence="4" id="KW-1185">Reference proteome</keyword>
<dbReference type="AlphaFoldDB" id="A0A0K0XUR7"/>
<dbReference type="EMBL" id="CP012154">
    <property type="protein sequence ID" value="AKS41361.1"/>
    <property type="molecule type" value="Genomic_DNA"/>
</dbReference>
<protein>
    <submittedName>
        <fullName evidence="3">Uncharacterized protein</fullName>
    </submittedName>
</protein>
<dbReference type="GO" id="GO:0005975">
    <property type="term" value="P:carbohydrate metabolic process"/>
    <property type="evidence" value="ECO:0007669"/>
    <property type="project" value="InterPro"/>
</dbReference>
<organism evidence="3 4">
    <name type="scientific">Wenzhouxiangella marina</name>
    <dbReference type="NCBI Taxonomy" id="1579979"/>
    <lineage>
        <taxon>Bacteria</taxon>
        <taxon>Pseudomonadati</taxon>
        <taxon>Pseudomonadota</taxon>
        <taxon>Gammaproteobacteria</taxon>
        <taxon>Chromatiales</taxon>
        <taxon>Wenzhouxiangellaceae</taxon>
        <taxon>Wenzhouxiangella</taxon>
    </lineage>
</organism>
<dbReference type="Proteomes" id="UP000066624">
    <property type="component" value="Chromosome"/>
</dbReference>
<name>A0A0K0XUR7_9GAMM</name>
<evidence type="ECO:0000256" key="2">
    <source>
        <dbReference type="ARBA" id="ARBA00022729"/>
    </source>
</evidence>
<proteinExistence type="predicted"/>
<dbReference type="STRING" id="1579979.WM2015_982"/>
<gene>
    <name evidence="3" type="ORF">WM2015_982</name>
</gene>
<evidence type="ECO:0000313" key="3">
    <source>
        <dbReference type="EMBL" id="AKS41361.1"/>
    </source>
</evidence>
<dbReference type="CDD" id="cd10918">
    <property type="entry name" value="CE4_NodB_like_5s_6s"/>
    <property type="match status" value="1"/>
</dbReference>
<sequence>MSRFVVLTWHSIHVLDNDYSGNDPVAFREDLRLLDRLGWRILPLSLALELLDRGELPDKVAVLTVDDGSILDFEDFDHPSCGRQTSLYNALRAFDADPTRSAHHRPHLTSFVIASPAAREELDRNDYMSLGVWPDHWWRQANESGLISVESHSWDHNHASLARTAQRDNRRGDFRWIDTEAECRQEIDAASDYIEACAGRRPRYFAYPYGQSSDYLRREYLPKEAARLGLEAALGCDPEPVTRASDRWFLPRYMCGRDWHSSEELEALLATV</sequence>
<accession>A0A0K0XUR7</accession>
<evidence type="ECO:0000256" key="1">
    <source>
        <dbReference type="ARBA" id="ARBA00004613"/>
    </source>
</evidence>
<dbReference type="InterPro" id="IPR051398">
    <property type="entry name" value="Polysacch_Deacetylase"/>
</dbReference>
<dbReference type="PROSITE" id="PS51677">
    <property type="entry name" value="NODB"/>
    <property type="match status" value="1"/>
</dbReference>
<dbReference type="Pfam" id="PF01522">
    <property type="entry name" value="Polysacc_deac_1"/>
    <property type="match status" value="1"/>
</dbReference>
<reference evidence="3 4" key="1">
    <citation type="submission" date="2015-07" db="EMBL/GenBank/DDBJ databases">
        <authorList>
            <person name="Noorani M."/>
        </authorList>
    </citation>
    <scope>NUCLEOTIDE SEQUENCE [LARGE SCALE GENOMIC DNA]</scope>
    <source>
        <strain evidence="3 4">KCTC 42284</strain>
    </source>
</reference>
<comment type="subcellular location">
    <subcellularLocation>
        <location evidence="1">Secreted</location>
    </subcellularLocation>
</comment>
<dbReference type="GO" id="GO:0016810">
    <property type="term" value="F:hydrolase activity, acting on carbon-nitrogen (but not peptide) bonds"/>
    <property type="evidence" value="ECO:0007669"/>
    <property type="project" value="InterPro"/>
</dbReference>
<evidence type="ECO:0000313" key="4">
    <source>
        <dbReference type="Proteomes" id="UP000066624"/>
    </source>
</evidence>
<dbReference type="SUPFAM" id="SSF88713">
    <property type="entry name" value="Glycoside hydrolase/deacetylase"/>
    <property type="match status" value="1"/>
</dbReference>
<dbReference type="PANTHER" id="PTHR34216">
    <property type="match status" value="1"/>
</dbReference>
<dbReference type="Gene3D" id="3.20.20.370">
    <property type="entry name" value="Glycoside hydrolase/deacetylase"/>
    <property type="match status" value="1"/>
</dbReference>